<feature type="domain" description="Helicase ATP-binding" evidence="1">
    <location>
        <begin position="321"/>
        <end position="461"/>
    </location>
</feature>
<dbReference type="SMART" id="SM00487">
    <property type="entry name" value="DEXDc"/>
    <property type="match status" value="1"/>
</dbReference>
<dbReference type="SUPFAM" id="SSF52540">
    <property type="entry name" value="P-loop containing nucleoside triphosphate hydrolases"/>
    <property type="match status" value="1"/>
</dbReference>
<organism evidence="3 4">
    <name type="scientific">Pseudonocardia benzenivorans</name>
    <dbReference type="NCBI Taxonomy" id="228005"/>
    <lineage>
        <taxon>Bacteria</taxon>
        <taxon>Bacillati</taxon>
        <taxon>Actinomycetota</taxon>
        <taxon>Actinomycetes</taxon>
        <taxon>Pseudonocardiales</taxon>
        <taxon>Pseudonocardiaceae</taxon>
        <taxon>Pseudonocardia</taxon>
    </lineage>
</organism>
<accession>A0ABW3VBI8</accession>
<name>A0ABW3VBI8_9PSEU</name>
<evidence type="ECO:0000313" key="3">
    <source>
        <dbReference type="EMBL" id="MFD1232211.1"/>
    </source>
</evidence>
<dbReference type="SUPFAM" id="SSF56024">
    <property type="entry name" value="Phospholipase D/nuclease"/>
    <property type="match status" value="1"/>
</dbReference>
<dbReference type="CDD" id="cd18799">
    <property type="entry name" value="SF2_C_EcoAI-like"/>
    <property type="match status" value="1"/>
</dbReference>
<proteinExistence type="predicted"/>
<dbReference type="RefSeq" id="WP_346092533.1">
    <property type="nucleotide sequence ID" value="NZ_BAABKS010000055.1"/>
</dbReference>
<dbReference type="PROSITE" id="PS51192">
    <property type="entry name" value="HELICASE_ATP_BIND_1"/>
    <property type="match status" value="1"/>
</dbReference>
<sequence length="1028" mass="114088">MTEPLPEGVYERLRTSGLDATLAGHPHLVPHFADVEEADQPHVLARHVAVAFRRVLESETDPERRIALTNEVLTRIAAAGEDLDGRIEQLVVLSREIAPGVHRLVRPRTSLSAAALMTNTPGEPSLSAELRSELTSADAVDLLCAFIRWPGLRLLHDELGVLRDRGVALRVITTTYMGATEQRAVDELVRRFGATVRINYASATTRLHAKAWLFRRGTGFDTAFVGSSNLSRSALVDGLEWNVRLSAVATPDLIRKFTSTFDTYWADPAFVPYDPDNADDAARLADALGRARTPSADRTPTGLEVRPLPHQSQILEALDTEREVHGRHRNLVVAATGTGKTVVAALDYARLRRTLPRARLLFVAHRKEILDQSRRTYRAVLADGAFGEHYVGGEPPERWNHVFASVQALGAYGVERIPPDHFDVVVVDEFHHAEAAGYRRLLAHLTPRELLGLTATPERADGADVRDQFGGRCAAELRLWDALADDLLVPFHYFGIADDVDLSGVEWKRGGYDAAALDALYTGNDARAAKVVRETRDKVTDVQAMRALGFCVSVEHAEYMAEVFTRAGIASLAVSGRTPAADRARALRRLAARDVNCLFTVDLFNEGLDLPEVDTILMLRPTQSATVFLQQLGRGLRRAPGKAVLTALDFIGQQRREFRFDVRYRALTGSSRRGLAEDIEQSFPFLPSGSALVLDRVAQQIVLDNVRRRLRLRRRDLVADIRSHGDLALAGYLRAADREPADVYRDKGSWTALRRDAGLPTLPPGPDEDALLRRMATLSHVDDPERAQVYTALADPSGPGYHELTEREQRLARMLFFQLWPNRNGFTGYDQGLAHLRRHPAVCAEIAELVAYTLDTARHLPRSLGEGLTHIPLASHAHYRREEILAALDWAGTARKASGHATGVVWAPEHATDALLVNLRKTERDFSPSTMYRDFAVSPEVFHWESQNATSLRSDTGQRYVHHRERATRVVLFTRDAPSDDLGPGAPFLCLGQVDIESHRGERPIAITWRLRRPMPAETFRIAGVAAS</sequence>
<dbReference type="InterPro" id="IPR014001">
    <property type="entry name" value="Helicase_ATP-bd"/>
</dbReference>
<dbReference type="Pfam" id="PF00271">
    <property type="entry name" value="Helicase_C"/>
    <property type="match status" value="1"/>
</dbReference>
<dbReference type="Gene3D" id="3.40.50.300">
    <property type="entry name" value="P-loop containing nucleotide triphosphate hydrolases"/>
    <property type="match status" value="2"/>
</dbReference>
<dbReference type="CDD" id="cd18032">
    <property type="entry name" value="DEXHc_RE_I_III_res"/>
    <property type="match status" value="1"/>
</dbReference>
<dbReference type="InterPro" id="IPR052511">
    <property type="entry name" value="ATP-dep_Helicase"/>
</dbReference>
<evidence type="ECO:0000259" key="1">
    <source>
        <dbReference type="PROSITE" id="PS51192"/>
    </source>
</evidence>
<dbReference type="Pfam" id="PF04851">
    <property type="entry name" value="ResIII"/>
    <property type="match status" value="1"/>
</dbReference>
<gene>
    <name evidence="3" type="ORF">ACFQ34_02845</name>
</gene>
<dbReference type="Pfam" id="PF13091">
    <property type="entry name" value="PLDc_2"/>
    <property type="match status" value="1"/>
</dbReference>
<evidence type="ECO:0000313" key="4">
    <source>
        <dbReference type="Proteomes" id="UP001597182"/>
    </source>
</evidence>
<reference evidence="4" key="1">
    <citation type="journal article" date="2019" name="Int. J. Syst. Evol. Microbiol.">
        <title>The Global Catalogue of Microorganisms (GCM) 10K type strain sequencing project: providing services to taxonomists for standard genome sequencing and annotation.</title>
        <authorList>
            <consortium name="The Broad Institute Genomics Platform"/>
            <consortium name="The Broad Institute Genome Sequencing Center for Infectious Disease"/>
            <person name="Wu L."/>
            <person name="Ma J."/>
        </authorList>
    </citation>
    <scope>NUCLEOTIDE SEQUENCE [LARGE SCALE GENOMIC DNA]</scope>
    <source>
        <strain evidence="4">CCUG 49018</strain>
    </source>
</reference>
<dbReference type="Gene3D" id="3.30.870.10">
    <property type="entry name" value="Endonuclease Chain A"/>
    <property type="match status" value="1"/>
</dbReference>
<dbReference type="EMBL" id="JBHTMB010000020">
    <property type="protein sequence ID" value="MFD1232211.1"/>
    <property type="molecule type" value="Genomic_DNA"/>
</dbReference>
<dbReference type="InterPro" id="IPR021835">
    <property type="entry name" value="DUF3427"/>
</dbReference>
<dbReference type="SMART" id="SM00490">
    <property type="entry name" value="HELICc"/>
    <property type="match status" value="1"/>
</dbReference>
<evidence type="ECO:0000259" key="2">
    <source>
        <dbReference type="PROSITE" id="PS51194"/>
    </source>
</evidence>
<protein>
    <submittedName>
        <fullName evidence="3">DUF3427 domain-containing protein</fullName>
    </submittedName>
</protein>
<feature type="domain" description="Helicase C-terminal" evidence="2">
    <location>
        <begin position="534"/>
        <end position="680"/>
    </location>
</feature>
<dbReference type="PROSITE" id="PS51194">
    <property type="entry name" value="HELICASE_CTER"/>
    <property type="match status" value="1"/>
</dbReference>
<dbReference type="Proteomes" id="UP001597182">
    <property type="component" value="Unassembled WGS sequence"/>
</dbReference>
<dbReference type="Pfam" id="PF11907">
    <property type="entry name" value="DUF3427"/>
    <property type="match status" value="1"/>
</dbReference>
<dbReference type="InterPro" id="IPR025202">
    <property type="entry name" value="PLD-like_dom"/>
</dbReference>
<dbReference type="PANTHER" id="PTHR47962:SF7">
    <property type="entry name" value="MITOCHONDRIAL ATP-DEPENDENT HELICASE IRC3-RELATED"/>
    <property type="match status" value="1"/>
</dbReference>
<dbReference type="InterPro" id="IPR006935">
    <property type="entry name" value="Helicase/UvrB_N"/>
</dbReference>
<keyword evidence="4" id="KW-1185">Reference proteome</keyword>
<dbReference type="CDD" id="cd09203">
    <property type="entry name" value="PLDc_N_DEXD_b1"/>
    <property type="match status" value="1"/>
</dbReference>
<dbReference type="InterPro" id="IPR027417">
    <property type="entry name" value="P-loop_NTPase"/>
</dbReference>
<dbReference type="InterPro" id="IPR001650">
    <property type="entry name" value="Helicase_C-like"/>
</dbReference>
<comment type="caution">
    <text evidence="3">The sequence shown here is derived from an EMBL/GenBank/DDBJ whole genome shotgun (WGS) entry which is preliminary data.</text>
</comment>
<dbReference type="PANTHER" id="PTHR47962">
    <property type="entry name" value="ATP-DEPENDENT HELICASE LHR-RELATED-RELATED"/>
    <property type="match status" value="1"/>
</dbReference>